<feature type="region of interest" description="Disordered" evidence="4">
    <location>
        <begin position="594"/>
        <end position="656"/>
    </location>
</feature>
<dbReference type="InterPro" id="IPR002110">
    <property type="entry name" value="Ankyrin_rpt"/>
</dbReference>
<feature type="repeat" description="ANK" evidence="3">
    <location>
        <begin position="430"/>
        <end position="462"/>
    </location>
</feature>
<evidence type="ECO:0000256" key="1">
    <source>
        <dbReference type="ARBA" id="ARBA00022737"/>
    </source>
</evidence>
<gene>
    <name evidence="5" type="ORF">Cvel_10080</name>
</gene>
<feature type="compositionally biased region" description="Polar residues" evidence="4">
    <location>
        <begin position="30"/>
        <end position="47"/>
    </location>
</feature>
<feature type="compositionally biased region" description="Basic and acidic residues" evidence="4">
    <location>
        <begin position="594"/>
        <end position="613"/>
    </location>
</feature>
<feature type="compositionally biased region" description="Basic and acidic residues" evidence="4">
    <location>
        <begin position="692"/>
        <end position="708"/>
    </location>
</feature>
<feature type="compositionally biased region" description="Basic and acidic residues" evidence="4">
    <location>
        <begin position="1316"/>
        <end position="1331"/>
    </location>
</feature>
<feature type="compositionally biased region" description="Acidic residues" evidence="4">
    <location>
        <begin position="1013"/>
        <end position="1022"/>
    </location>
</feature>
<feature type="region of interest" description="Disordered" evidence="4">
    <location>
        <begin position="1541"/>
        <end position="1642"/>
    </location>
</feature>
<feature type="compositionally biased region" description="Basic and acidic residues" evidence="4">
    <location>
        <begin position="1102"/>
        <end position="1130"/>
    </location>
</feature>
<feature type="compositionally biased region" description="Basic residues" evidence="4">
    <location>
        <begin position="1298"/>
        <end position="1315"/>
    </location>
</feature>
<feature type="compositionally biased region" description="Basic and acidic residues" evidence="4">
    <location>
        <begin position="88"/>
        <end position="98"/>
    </location>
</feature>
<dbReference type="SUPFAM" id="SSF48403">
    <property type="entry name" value="Ankyrin repeat"/>
    <property type="match status" value="1"/>
</dbReference>
<feature type="compositionally biased region" description="Basic and acidic residues" evidence="4">
    <location>
        <begin position="828"/>
        <end position="857"/>
    </location>
</feature>
<dbReference type="VEuPathDB" id="CryptoDB:Cvel_10080"/>
<feature type="compositionally biased region" description="Low complexity" evidence="4">
    <location>
        <begin position="183"/>
        <end position="196"/>
    </location>
</feature>
<evidence type="ECO:0000256" key="3">
    <source>
        <dbReference type="PROSITE-ProRule" id="PRU00023"/>
    </source>
</evidence>
<dbReference type="PROSITE" id="PS50088">
    <property type="entry name" value="ANK_REPEAT"/>
    <property type="match status" value="2"/>
</dbReference>
<feature type="compositionally biased region" description="Low complexity" evidence="4">
    <location>
        <begin position="76"/>
        <end position="86"/>
    </location>
</feature>
<feature type="compositionally biased region" description="Basic and acidic residues" evidence="4">
    <location>
        <begin position="1170"/>
        <end position="1187"/>
    </location>
</feature>
<feature type="compositionally biased region" description="Polar residues" evidence="4">
    <location>
        <begin position="738"/>
        <end position="754"/>
    </location>
</feature>
<dbReference type="EMBL" id="CDMZ01004710">
    <property type="protein sequence ID" value="CEM50636.1"/>
    <property type="molecule type" value="Genomic_DNA"/>
</dbReference>
<dbReference type="PANTHER" id="PTHR24198:SF165">
    <property type="entry name" value="ANKYRIN REPEAT-CONTAINING PROTEIN-RELATED"/>
    <property type="match status" value="1"/>
</dbReference>
<feature type="compositionally biased region" description="Acidic residues" evidence="4">
    <location>
        <begin position="952"/>
        <end position="965"/>
    </location>
</feature>
<feature type="compositionally biased region" description="Polar residues" evidence="4">
    <location>
        <begin position="209"/>
        <end position="221"/>
    </location>
</feature>
<feature type="compositionally biased region" description="Acidic residues" evidence="4">
    <location>
        <begin position="1730"/>
        <end position="1742"/>
    </location>
</feature>
<feature type="compositionally biased region" description="Basic and acidic residues" evidence="4">
    <location>
        <begin position="1547"/>
        <end position="1556"/>
    </location>
</feature>
<feature type="region of interest" description="Disordered" evidence="4">
    <location>
        <begin position="1076"/>
        <end position="1395"/>
    </location>
</feature>
<dbReference type="Pfam" id="PF12796">
    <property type="entry name" value="Ank_2"/>
    <property type="match status" value="1"/>
</dbReference>
<organism evidence="5">
    <name type="scientific">Chromera velia CCMP2878</name>
    <dbReference type="NCBI Taxonomy" id="1169474"/>
    <lineage>
        <taxon>Eukaryota</taxon>
        <taxon>Sar</taxon>
        <taxon>Alveolata</taxon>
        <taxon>Colpodellida</taxon>
        <taxon>Chromeraceae</taxon>
        <taxon>Chromera</taxon>
    </lineage>
</organism>
<proteinExistence type="predicted"/>
<reference evidence="5" key="1">
    <citation type="submission" date="2014-11" db="EMBL/GenBank/DDBJ databases">
        <authorList>
            <person name="Otto D Thomas"/>
            <person name="Naeem Raeece"/>
        </authorList>
    </citation>
    <scope>NUCLEOTIDE SEQUENCE</scope>
</reference>
<feature type="region of interest" description="Disordered" evidence="4">
    <location>
        <begin position="1"/>
        <end position="362"/>
    </location>
</feature>
<protein>
    <submittedName>
        <fullName evidence="5">Uncharacterized protein</fullName>
    </submittedName>
</protein>
<feature type="compositionally biased region" description="Basic and acidic residues" evidence="4">
    <location>
        <begin position="764"/>
        <end position="774"/>
    </location>
</feature>
<feature type="compositionally biased region" description="Basic and acidic residues" evidence="4">
    <location>
        <begin position="1622"/>
        <end position="1632"/>
    </location>
</feature>
<dbReference type="SMART" id="SM00248">
    <property type="entry name" value="ANK"/>
    <property type="match status" value="3"/>
</dbReference>
<evidence type="ECO:0000256" key="2">
    <source>
        <dbReference type="ARBA" id="ARBA00023043"/>
    </source>
</evidence>
<evidence type="ECO:0000313" key="5">
    <source>
        <dbReference type="EMBL" id="CEM50636.1"/>
    </source>
</evidence>
<feature type="compositionally biased region" description="Acidic residues" evidence="4">
    <location>
        <begin position="1076"/>
        <end position="1090"/>
    </location>
</feature>
<feature type="compositionally biased region" description="Basic and acidic residues" evidence="4">
    <location>
        <begin position="878"/>
        <end position="887"/>
    </location>
</feature>
<dbReference type="PANTHER" id="PTHR24198">
    <property type="entry name" value="ANKYRIN REPEAT AND PROTEIN KINASE DOMAIN-CONTAINING PROTEIN"/>
    <property type="match status" value="1"/>
</dbReference>
<name>A0A0G4I181_9ALVE</name>
<dbReference type="Gene3D" id="1.25.40.20">
    <property type="entry name" value="Ankyrin repeat-containing domain"/>
    <property type="match status" value="2"/>
</dbReference>
<keyword evidence="1" id="KW-0677">Repeat</keyword>
<feature type="region of interest" description="Disordered" evidence="4">
    <location>
        <begin position="1660"/>
        <end position="1703"/>
    </location>
</feature>
<feature type="compositionally biased region" description="Polar residues" evidence="4">
    <location>
        <begin position="1823"/>
        <end position="1843"/>
    </location>
</feature>
<feature type="compositionally biased region" description="Low complexity" evidence="4">
    <location>
        <begin position="1251"/>
        <end position="1268"/>
    </location>
</feature>
<dbReference type="InterPro" id="IPR036770">
    <property type="entry name" value="Ankyrin_rpt-contain_sf"/>
</dbReference>
<dbReference type="PROSITE" id="PS50297">
    <property type="entry name" value="ANK_REP_REGION"/>
    <property type="match status" value="2"/>
</dbReference>
<keyword evidence="2 3" id="KW-0040">ANK repeat</keyword>
<feature type="region of interest" description="Disordered" evidence="4">
    <location>
        <begin position="1718"/>
        <end position="1862"/>
    </location>
</feature>
<feature type="compositionally biased region" description="Basic and acidic residues" evidence="4">
    <location>
        <begin position="1689"/>
        <end position="1700"/>
    </location>
</feature>
<sequence>MSICPSGAPNSVRDGTQGFASAANYLRGTPQLSNNGTKRHSFPSTFPSRDRRPEQTGPRRSSLPSGSAFPFCAWESPSSPSSPSSPVENRRPDTEKRWTSSQTQKESLNEIPTKDGAKEGSTIAAILDDGAVSRKHEEKEHCEGGVGNSEGDFSFSPFSQTTFAPPQRDGNDKSRPTLSHTFSLPLPRPSASSSDLRTPPSRLFRSLPNVLSTSPAPNSPLTPDFSPVQEEEEEDPARLLPSGESLPPPTSHDPAPASASLRRPFLPGGLEEGQRSDKQEGHQDDAHQKERENPMQTVKETRQEKEKHTKRSYRRGTLSKDRKRTHAASSELNAPRQQLSGHSPSPGLSRSDRYRASSEGDPLSRLAAASMVGDLDRMRNVLCDDPREVNRTAVRGAGRTALHFAAMKGHSQAVALLLDFNACVNSQDRHGNTPLHLAASAGHGEAAFVLLRKRANPELRNKHGSKAAKLATLRGHFAVVSLLRSAGCLSQTRVGPGNRGGGGLRCGARSSASHSSSSFRCSLSDVSFSLSQEGQRLSHLPSASGVSVSSAAGRERAVTESSFVAVEKASSTGNLNEAKGPSRKEDLLFGEAANDSHAKDEQREGRGASREPPNRSIRRAFQHGKMVQRLLGKSKGRGGHDNDMLGGAANDATARTDRQEIERLHELLEEGKEIEEEWRRGSSDRSMTLEEADLKNESKPPQRSERNPGGKSNKVPPPPSPPDHFGLLLDDRLRVVPSKSNSRSALPSHQQTPSAEDACSERTSNGDRQNERKSGGASAAWFVSSRMVSKARQQKTKRANESTESVQNPRGRLQTMGRKVMKSSLVRPTRDETESSVGMDHRGRGEGGEAEFVHMGEEGEEEEQAQVSEQDGQNVIGGDERRNDKNDAMQGRARGAFRKVTQASRLQQPPRKPAAAESLSVQVQNGIGVGDELGQTGPPIDSSGGAPIDLPGELDMEIEGEEEGVGVEGGAKSPPKVLKAKALAKVRAAGALQGKGAGRSEPMIRDLHQTTAVEEEREEDESNGGGVRKPKKFSARAVLQATRLRKGGWGKEGKVDDKGNAVTDAVEEEGAFEIMSEEGKEDAEEVEVPVEDVLRGQGEGKTGTREEDASVSPMREKGHSTQRKAVDRAKVLTRLLKSSALKQPLTGDEKEEQEQHNSSGEEGNGDVIGEAEKDVVEEEKNWKEAGGRRRGVGALYALHRATKTAKLFSQKGSKQDEEESPKETSKENGDSFFVSLSEDGNGKVSSQGNVSLSDAARQAARANRLLSRFAAQRKEGQSGPPPSSDPPEPKNPKESPAAKRRTSFYRRNRGLMHARRLLEPTKEENEKEKNPLQEALSSGWLVSGTREPVGALTAASGGGQKKTENKKRTTGKNSSQWQSTSHEISPSDPANRDIFSTQHSYPVSRTRFQHTLLELRTEDRQASMRLKQDPGSYYRSKTESLNGLLCDFEQMKVVGGMSEHSVENEKERLRAYGKDHTAASLRKTAAQMRSAKNEFPDDPRDSSLGLVGRGVCVPSRNGQREIPLGVKDAFWGPPTEISREQNVQETAHVEEQEGERLQNGQTTKKKTMQLRLPEEEGEGEGDDGGVSKLQPKEDTTRKVTTTEQKTNDPFPSSLLSMKVKRSPSDLKKDAHVHSTPWSHTLPAEDVCTDTLSDIYATLNKLPNPSPHTHKTTCEPIVRPPYQPTQTSSESRENRARELQARLDGSSFSRRLAYGLPEHIQDGDLLPSGESEGEGERIEEEGSFDAGGETGGPREGTFLTVATGQTECIEEGSGISSHVRQKSRRPETHEEDRIEKVPLAALMTENATQEERFVPTAEEAEGRTWTTNSVSISVSASELLPQQSRAKEERGGRTSPLEVSFSE</sequence>
<accession>A0A0G4I181</accession>
<feature type="repeat" description="ANK" evidence="3">
    <location>
        <begin position="397"/>
        <end position="429"/>
    </location>
</feature>
<evidence type="ECO:0000256" key="4">
    <source>
        <dbReference type="SAM" id="MobiDB-lite"/>
    </source>
</evidence>
<feature type="compositionally biased region" description="Basic and acidic residues" evidence="4">
    <location>
        <begin position="1287"/>
        <end position="1297"/>
    </location>
</feature>
<feature type="region of interest" description="Disordered" evidence="4">
    <location>
        <begin position="675"/>
        <end position="976"/>
    </location>
</feature>
<feature type="compositionally biased region" description="Basic and acidic residues" evidence="4">
    <location>
        <begin position="272"/>
        <end position="307"/>
    </location>
</feature>
<feature type="region of interest" description="Disordered" evidence="4">
    <location>
        <begin position="991"/>
        <end position="1034"/>
    </location>
</feature>
<feature type="compositionally biased region" description="Basic and acidic residues" evidence="4">
    <location>
        <begin position="131"/>
        <end position="143"/>
    </location>
</feature>
<feature type="compositionally biased region" description="Polar residues" evidence="4">
    <location>
        <begin position="327"/>
        <end position="348"/>
    </location>
</feature>
<feature type="compositionally biased region" description="Basic and acidic residues" evidence="4">
    <location>
        <begin position="1783"/>
        <end position="1795"/>
    </location>
</feature>
<feature type="compositionally biased region" description="Polar residues" evidence="4">
    <location>
        <begin position="1371"/>
        <end position="1384"/>
    </location>
</feature>